<reference evidence="7" key="1">
    <citation type="submission" date="2018-06" db="EMBL/GenBank/DDBJ databases">
        <authorList>
            <person name="Zhirakovskaya E."/>
        </authorList>
    </citation>
    <scope>NUCLEOTIDE SEQUENCE</scope>
</reference>
<evidence type="ECO:0000256" key="3">
    <source>
        <dbReference type="ARBA" id="ARBA00022692"/>
    </source>
</evidence>
<feature type="transmembrane region" description="Helical" evidence="6">
    <location>
        <begin position="198"/>
        <end position="216"/>
    </location>
</feature>
<dbReference type="InterPro" id="IPR001640">
    <property type="entry name" value="Lgt"/>
</dbReference>
<dbReference type="NCBIfam" id="TIGR00544">
    <property type="entry name" value="lgt"/>
    <property type="match status" value="1"/>
</dbReference>
<sequence length="277" mass="30702">MLTYPDINPVALDLGPLKIHWYGLMYLFGFAAAWLLGNHRAKQPNSGWNGEQVSDLIFFCAIGLILGARMGYMLFYDFSVLADNPLNIFRIWEGGMSFHGGAIGVMVGVLYFCRKYHKHFFNVTDYLVPLAPLGIFAGRTGNFINGELWGRVTDSPLGMIFPTGGPLPRHPSQLYEGILEGLVLFAILWIYTKKPRPMAAASGLFLVGYGSFRFSIEFFRQPDAHLGFIAFDWLTMGMLLSAPMVAAGLALMGWAYWRAGKQAAAATTSAQTKKPPR</sequence>
<feature type="transmembrane region" description="Helical" evidence="6">
    <location>
        <begin position="120"/>
        <end position="138"/>
    </location>
</feature>
<feature type="transmembrane region" description="Helical" evidence="6">
    <location>
        <begin position="56"/>
        <end position="76"/>
    </location>
</feature>
<feature type="transmembrane region" description="Helical" evidence="6">
    <location>
        <begin position="174"/>
        <end position="191"/>
    </location>
</feature>
<gene>
    <name evidence="7" type="ORF">MNBD_GAMMA18-521</name>
</gene>
<proteinExistence type="inferred from homology"/>
<evidence type="ECO:0000256" key="4">
    <source>
        <dbReference type="ARBA" id="ARBA00022989"/>
    </source>
</evidence>
<accession>A0A3B0ZYS1</accession>
<keyword evidence="7" id="KW-0449">Lipoprotein</keyword>
<evidence type="ECO:0000256" key="5">
    <source>
        <dbReference type="ARBA" id="ARBA00023136"/>
    </source>
</evidence>
<feature type="transmembrane region" description="Helical" evidence="6">
    <location>
        <begin position="236"/>
        <end position="257"/>
    </location>
</feature>
<feature type="transmembrane region" description="Helical" evidence="6">
    <location>
        <begin position="19"/>
        <end position="36"/>
    </location>
</feature>
<dbReference type="GO" id="GO:0008961">
    <property type="term" value="F:phosphatidylglycerol-prolipoprotein diacylglyceryl transferase activity"/>
    <property type="evidence" value="ECO:0007669"/>
    <property type="project" value="InterPro"/>
</dbReference>
<keyword evidence="4 6" id="KW-1133">Transmembrane helix</keyword>
<keyword evidence="2 7" id="KW-0808">Transferase</keyword>
<keyword evidence="3 6" id="KW-0812">Transmembrane</keyword>
<dbReference type="HAMAP" id="MF_01147">
    <property type="entry name" value="Lgt"/>
    <property type="match status" value="1"/>
</dbReference>
<protein>
    <submittedName>
        <fullName evidence="7">Prolipoprotein diacylglyceryl transferase</fullName>
    </submittedName>
</protein>
<dbReference type="Pfam" id="PF01790">
    <property type="entry name" value="LGT"/>
    <property type="match status" value="1"/>
</dbReference>
<keyword evidence="5 6" id="KW-0472">Membrane</keyword>
<dbReference type="PANTHER" id="PTHR30589:SF0">
    <property type="entry name" value="PHOSPHATIDYLGLYCEROL--PROLIPOPROTEIN DIACYLGLYCERYL TRANSFERASE"/>
    <property type="match status" value="1"/>
</dbReference>
<organism evidence="7">
    <name type="scientific">hydrothermal vent metagenome</name>
    <dbReference type="NCBI Taxonomy" id="652676"/>
    <lineage>
        <taxon>unclassified sequences</taxon>
        <taxon>metagenomes</taxon>
        <taxon>ecological metagenomes</taxon>
    </lineage>
</organism>
<dbReference type="GO" id="GO:0042158">
    <property type="term" value="P:lipoprotein biosynthetic process"/>
    <property type="evidence" value="ECO:0007669"/>
    <property type="project" value="InterPro"/>
</dbReference>
<dbReference type="EMBL" id="UOFP01000105">
    <property type="protein sequence ID" value="VAW85726.1"/>
    <property type="molecule type" value="Genomic_DNA"/>
</dbReference>
<keyword evidence="1" id="KW-1003">Cell membrane</keyword>
<evidence type="ECO:0000256" key="1">
    <source>
        <dbReference type="ARBA" id="ARBA00022475"/>
    </source>
</evidence>
<dbReference type="GO" id="GO:0005886">
    <property type="term" value="C:plasma membrane"/>
    <property type="evidence" value="ECO:0007669"/>
    <property type="project" value="InterPro"/>
</dbReference>
<dbReference type="PANTHER" id="PTHR30589">
    <property type="entry name" value="PROLIPOPROTEIN DIACYLGLYCERYL TRANSFERASE"/>
    <property type="match status" value="1"/>
</dbReference>
<feature type="transmembrane region" description="Helical" evidence="6">
    <location>
        <begin position="96"/>
        <end position="113"/>
    </location>
</feature>
<name>A0A3B0ZYS1_9ZZZZ</name>
<evidence type="ECO:0000313" key="7">
    <source>
        <dbReference type="EMBL" id="VAW85726.1"/>
    </source>
</evidence>
<dbReference type="PROSITE" id="PS01311">
    <property type="entry name" value="LGT"/>
    <property type="match status" value="1"/>
</dbReference>
<evidence type="ECO:0000256" key="6">
    <source>
        <dbReference type="SAM" id="Phobius"/>
    </source>
</evidence>
<dbReference type="AlphaFoldDB" id="A0A3B0ZYS1"/>
<evidence type="ECO:0000256" key="2">
    <source>
        <dbReference type="ARBA" id="ARBA00022679"/>
    </source>
</evidence>